<reference evidence="4" key="2">
    <citation type="submission" date="2020-05" db="UniProtKB">
        <authorList>
            <consortium name="EnsemblMetazoa"/>
        </authorList>
    </citation>
    <scope>IDENTIFICATION</scope>
    <source>
        <strain evidence="4">IAEA</strain>
    </source>
</reference>
<dbReference type="GO" id="GO:0046872">
    <property type="term" value="F:metal ion binding"/>
    <property type="evidence" value="ECO:0007669"/>
    <property type="project" value="UniProtKB-KW"/>
</dbReference>
<dbReference type="EnsemblMetazoa" id="GBRI002211-RA">
    <property type="protein sequence ID" value="GBRI002211-PA"/>
    <property type="gene ID" value="GBRI002211"/>
</dbReference>
<proteinExistence type="predicted"/>
<evidence type="ECO:0000256" key="1">
    <source>
        <dbReference type="ARBA" id="ARBA00001968"/>
    </source>
</evidence>
<keyword evidence="5" id="KW-1185">Reference proteome</keyword>
<dbReference type="AlphaFoldDB" id="A0A1A9W0S5"/>
<dbReference type="Proteomes" id="UP000091820">
    <property type="component" value="Unassembled WGS sequence"/>
</dbReference>
<evidence type="ECO:0000259" key="3">
    <source>
        <dbReference type="Pfam" id="PF13359"/>
    </source>
</evidence>
<name>A0A1A9W0S5_9MUSC</name>
<evidence type="ECO:0000313" key="4">
    <source>
        <dbReference type="EnsemblMetazoa" id="GBRI002211-PA"/>
    </source>
</evidence>
<dbReference type="Pfam" id="PF13359">
    <property type="entry name" value="DDE_Tnp_4"/>
    <property type="match status" value="1"/>
</dbReference>
<evidence type="ECO:0000256" key="2">
    <source>
        <dbReference type="ARBA" id="ARBA00022723"/>
    </source>
</evidence>
<keyword evidence="2" id="KW-0479">Metal-binding</keyword>
<comment type="cofactor">
    <cofactor evidence="1">
        <name>a divalent metal cation</name>
        <dbReference type="ChEBI" id="CHEBI:60240"/>
    </cofactor>
</comment>
<dbReference type="VEuPathDB" id="VectorBase:GBRI002211"/>
<reference evidence="5" key="1">
    <citation type="submission" date="2014-03" db="EMBL/GenBank/DDBJ databases">
        <authorList>
            <person name="Aksoy S."/>
            <person name="Warren W."/>
            <person name="Wilson R.K."/>
        </authorList>
    </citation>
    <scope>NUCLEOTIDE SEQUENCE [LARGE SCALE GENOMIC DNA]</scope>
    <source>
        <strain evidence="5">IAEA</strain>
    </source>
</reference>
<feature type="domain" description="DDE Tnp4" evidence="3">
    <location>
        <begin position="193"/>
        <end position="325"/>
    </location>
</feature>
<protein>
    <submittedName>
        <fullName evidence="4">DDE Tnp4 domain-containing protein</fullName>
    </submittedName>
</protein>
<organism evidence="4 5">
    <name type="scientific">Glossina brevipalpis</name>
    <dbReference type="NCBI Taxonomy" id="37001"/>
    <lineage>
        <taxon>Eukaryota</taxon>
        <taxon>Metazoa</taxon>
        <taxon>Ecdysozoa</taxon>
        <taxon>Arthropoda</taxon>
        <taxon>Hexapoda</taxon>
        <taxon>Insecta</taxon>
        <taxon>Pterygota</taxon>
        <taxon>Neoptera</taxon>
        <taxon>Endopterygota</taxon>
        <taxon>Diptera</taxon>
        <taxon>Brachycera</taxon>
        <taxon>Muscomorpha</taxon>
        <taxon>Hippoboscoidea</taxon>
        <taxon>Glossinidae</taxon>
        <taxon>Glossina</taxon>
    </lineage>
</organism>
<dbReference type="STRING" id="37001.A0A1A9W0S5"/>
<evidence type="ECO:0000313" key="5">
    <source>
        <dbReference type="Proteomes" id="UP000091820"/>
    </source>
</evidence>
<dbReference type="InterPro" id="IPR027806">
    <property type="entry name" value="HARBI1_dom"/>
</dbReference>
<sequence>MEIDIFNDFQRDLQEISSFQNFINFKQIAERVVRPLPHSVRKFKTRRRFNPLQDLGEHEFRHSYRYSKENMRRLIEMVRDDLEVETHNELRKNQVPVDRQIMAAIRYWGMTEHPDITARLHGVSLRTLMKISKRVAEALASKTSRYIRMPCLLAEKEKVTQAFYRLAHMPQVIGAVAHSRVKCKRLQHQGDDCKGDDIMHIQIVSDASLKIRDIDCRLVISQDRLTAADLFSLTRIKERFEQTEFRGRILLGDSTLQCTSFLYTPVTCAISGPEQSFNHSLRLTYEPVQHCFKLWKKRFGILSCELRGSVATARHIIVGSALLHNMAIEWNDPAFADFHNSLLGLGKPVIEDLHKCTDVRGRTEFIKNHFCSSLN</sequence>
<accession>A0A1A9W0S5</accession>